<dbReference type="AlphaFoldDB" id="A0AAW2S024"/>
<evidence type="ECO:0000313" key="1">
    <source>
        <dbReference type="EMBL" id="KAL0385787.1"/>
    </source>
</evidence>
<gene>
    <name evidence="1" type="ORF">Sradi_2973000</name>
</gene>
<reference evidence="1" key="1">
    <citation type="submission" date="2020-06" db="EMBL/GenBank/DDBJ databases">
        <authorList>
            <person name="Li T."/>
            <person name="Hu X."/>
            <person name="Zhang T."/>
            <person name="Song X."/>
            <person name="Zhang H."/>
            <person name="Dai N."/>
            <person name="Sheng W."/>
            <person name="Hou X."/>
            <person name="Wei L."/>
        </authorList>
    </citation>
    <scope>NUCLEOTIDE SEQUENCE</scope>
    <source>
        <strain evidence="1">G02</strain>
        <tissue evidence="1">Leaf</tissue>
    </source>
</reference>
<dbReference type="EMBL" id="JACGWJ010000012">
    <property type="protein sequence ID" value="KAL0385787.1"/>
    <property type="molecule type" value="Genomic_DNA"/>
</dbReference>
<proteinExistence type="predicted"/>
<dbReference type="PANTHER" id="PTHR10492:SF95">
    <property type="entry name" value="HELITRON HELICASE-LIKE DOMAIN-CONTAINING PROTEIN"/>
    <property type="match status" value="1"/>
</dbReference>
<organism evidence="1">
    <name type="scientific">Sesamum radiatum</name>
    <name type="common">Black benniseed</name>
    <dbReference type="NCBI Taxonomy" id="300843"/>
    <lineage>
        <taxon>Eukaryota</taxon>
        <taxon>Viridiplantae</taxon>
        <taxon>Streptophyta</taxon>
        <taxon>Embryophyta</taxon>
        <taxon>Tracheophyta</taxon>
        <taxon>Spermatophyta</taxon>
        <taxon>Magnoliopsida</taxon>
        <taxon>eudicotyledons</taxon>
        <taxon>Gunneridae</taxon>
        <taxon>Pentapetalae</taxon>
        <taxon>asterids</taxon>
        <taxon>lamiids</taxon>
        <taxon>Lamiales</taxon>
        <taxon>Pedaliaceae</taxon>
        <taxon>Sesamum</taxon>
    </lineage>
</organism>
<comment type="caution">
    <text evidence="1">The sequence shown here is derived from an EMBL/GenBank/DDBJ whole genome shotgun (WGS) entry which is preliminary data.</text>
</comment>
<dbReference type="PANTHER" id="PTHR10492">
    <property type="match status" value="1"/>
</dbReference>
<sequence>MEMDLWHRRRYDPKNIVLINGVEIDNRWIVPYNRDLLVLFDAHINIEKCASPKLMKYMYKYMCKGIDRAIIVIENNFESPQNNEPMYRHVDEIKQYLDCRYVSAIESCWRIFEFELQRHNPAVERLQYHLPNQQFVVFREDDHLYNIVNRERIHHTMLTKWFEANKKYMEARSLLYVKFPTAWVWKRAIKDWVMRKYGKCIGRLPYAHPSSGEKYYLRMLLYKVRGAQSFEDLRTFNGIIYPTFKQACAARGLLDEDNEWNEALSEASSWASSVKLRNMFSTMLMFSEITDPVNLWERHWRAMVDDLQHMVRRDLMNNNINLTDEELKDWALQEIECILNRNGKSLADFPPMPQPSSRSFGHITNRLIREELQYDSVVEEQSF</sequence>
<name>A0AAW2S024_SESRA</name>
<reference evidence="1" key="2">
    <citation type="journal article" date="2024" name="Plant">
        <title>Genomic evolution and insights into agronomic trait innovations of Sesamum species.</title>
        <authorList>
            <person name="Miao H."/>
            <person name="Wang L."/>
            <person name="Qu L."/>
            <person name="Liu H."/>
            <person name="Sun Y."/>
            <person name="Le M."/>
            <person name="Wang Q."/>
            <person name="Wei S."/>
            <person name="Zheng Y."/>
            <person name="Lin W."/>
            <person name="Duan Y."/>
            <person name="Cao H."/>
            <person name="Xiong S."/>
            <person name="Wang X."/>
            <person name="Wei L."/>
            <person name="Li C."/>
            <person name="Ma Q."/>
            <person name="Ju M."/>
            <person name="Zhao R."/>
            <person name="Li G."/>
            <person name="Mu C."/>
            <person name="Tian Q."/>
            <person name="Mei H."/>
            <person name="Zhang T."/>
            <person name="Gao T."/>
            <person name="Zhang H."/>
        </authorList>
    </citation>
    <scope>NUCLEOTIDE SEQUENCE</scope>
    <source>
        <strain evidence="1">G02</strain>
    </source>
</reference>
<accession>A0AAW2S024</accession>
<protein>
    <submittedName>
        <fullName evidence="1">Uncharacterized protein</fullName>
    </submittedName>
</protein>